<dbReference type="Gene3D" id="3.40.50.2000">
    <property type="entry name" value="Glycogen Phosphorylase B"/>
    <property type="match status" value="2"/>
</dbReference>
<evidence type="ECO:0000256" key="1">
    <source>
        <dbReference type="ARBA" id="ARBA00001275"/>
    </source>
</evidence>
<evidence type="ECO:0000256" key="8">
    <source>
        <dbReference type="ARBA" id="ARBA00023277"/>
    </source>
</evidence>
<dbReference type="GO" id="GO:0005980">
    <property type="term" value="P:glycogen catabolic process"/>
    <property type="evidence" value="ECO:0000318"/>
    <property type="project" value="GO_Central"/>
</dbReference>
<dbReference type="PROSITE" id="PS00102">
    <property type="entry name" value="PHOSPHORYLASE"/>
    <property type="match status" value="1"/>
</dbReference>
<comment type="similarity">
    <text evidence="3 9">Belongs to the glycogen phosphorylase family.</text>
</comment>
<dbReference type="GO" id="GO:0005737">
    <property type="term" value="C:cytoplasm"/>
    <property type="evidence" value="ECO:0000318"/>
    <property type="project" value="GO_Central"/>
</dbReference>
<evidence type="ECO:0000313" key="13">
    <source>
        <dbReference type="EMBL" id="EAT79344.2"/>
    </source>
</evidence>
<dbReference type="FunFam" id="3.40.50.2000:FF:000002">
    <property type="entry name" value="Alpha-1,4 glucan phosphorylase"/>
    <property type="match status" value="1"/>
</dbReference>
<dbReference type="KEGG" id="pno:SNOG_13460"/>
<evidence type="ECO:0000256" key="3">
    <source>
        <dbReference type="ARBA" id="ARBA00006047"/>
    </source>
</evidence>
<dbReference type="InterPro" id="IPR000811">
    <property type="entry name" value="Glyco_trans_35"/>
</dbReference>
<evidence type="ECO:0000256" key="5">
    <source>
        <dbReference type="ARBA" id="ARBA00022676"/>
    </source>
</evidence>
<dbReference type="InParanoid" id="Q0U454"/>
<evidence type="ECO:0000313" key="14">
    <source>
        <dbReference type="Proteomes" id="UP000001055"/>
    </source>
</evidence>
<name>Q0U454_PHANO</name>
<feature type="domain" description="Heterokaryon incompatibility" evidence="12">
    <location>
        <begin position="1271"/>
        <end position="1411"/>
    </location>
</feature>
<dbReference type="Proteomes" id="UP000001055">
    <property type="component" value="Unassembled WGS sequence"/>
</dbReference>
<accession>Q0U454</accession>
<dbReference type="InterPro" id="IPR035090">
    <property type="entry name" value="Pyridoxal_P_attach_site"/>
</dbReference>
<keyword evidence="7 9" id="KW-0663">Pyridoxal phosphate</keyword>
<dbReference type="GO" id="GO:0030170">
    <property type="term" value="F:pyridoxal phosphate binding"/>
    <property type="evidence" value="ECO:0000318"/>
    <property type="project" value="GO_Central"/>
</dbReference>
<dbReference type="FunFam" id="3.40.50.2000:FF:000003">
    <property type="entry name" value="Alpha-1,4 glucan phosphorylase"/>
    <property type="match status" value="1"/>
</dbReference>
<keyword evidence="5 9" id="KW-0328">Glycosyltransferase</keyword>
<dbReference type="EC" id="2.4.1.1" evidence="9"/>
<evidence type="ECO:0000256" key="2">
    <source>
        <dbReference type="ARBA" id="ARBA00001933"/>
    </source>
</evidence>
<dbReference type="Pfam" id="PF06985">
    <property type="entry name" value="HET"/>
    <property type="match status" value="1"/>
</dbReference>
<evidence type="ECO:0000256" key="11">
    <source>
        <dbReference type="SAM" id="Phobius"/>
    </source>
</evidence>
<proteinExistence type="inferred from homology"/>
<dbReference type="Pfam" id="PF00343">
    <property type="entry name" value="Phosphorylase"/>
    <property type="match status" value="1"/>
</dbReference>
<gene>
    <name evidence="13" type="ORF">SNOG_13460</name>
</gene>
<dbReference type="eggNOG" id="KOG3114">
    <property type="taxonomic scope" value="Eukaryota"/>
</dbReference>
<comment type="cofactor">
    <cofactor evidence="2 9">
        <name>pyridoxal 5'-phosphate</name>
        <dbReference type="ChEBI" id="CHEBI:597326"/>
    </cofactor>
</comment>
<comment type="catalytic activity">
    <reaction evidence="1 9">
        <text>[(1-&gt;4)-alpha-D-glucosyl](n) + phosphate = [(1-&gt;4)-alpha-D-glucosyl](n-1) + alpha-D-glucose 1-phosphate</text>
        <dbReference type="Rhea" id="RHEA:41732"/>
        <dbReference type="Rhea" id="RHEA-COMP:9584"/>
        <dbReference type="Rhea" id="RHEA-COMP:9586"/>
        <dbReference type="ChEBI" id="CHEBI:15444"/>
        <dbReference type="ChEBI" id="CHEBI:43474"/>
        <dbReference type="ChEBI" id="CHEBI:58601"/>
        <dbReference type="EC" id="2.4.1.1"/>
    </reaction>
</comment>
<keyword evidence="11" id="KW-0812">Transmembrane</keyword>
<reference evidence="14" key="1">
    <citation type="journal article" date="2007" name="Plant Cell">
        <title>Dothideomycete-plant interactions illuminated by genome sequencing and EST analysis of the wheat pathogen Stagonospora nodorum.</title>
        <authorList>
            <person name="Hane J.K."/>
            <person name="Lowe R.G."/>
            <person name="Solomon P.S."/>
            <person name="Tan K.C."/>
            <person name="Schoch C.L."/>
            <person name="Spatafora J.W."/>
            <person name="Crous P.W."/>
            <person name="Kodira C."/>
            <person name="Birren B.W."/>
            <person name="Galagan J.E."/>
            <person name="Torriani S.F."/>
            <person name="McDonald B.A."/>
            <person name="Oliver R.P."/>
        </authorList>
    </citation>
    <scope>NUCLEOTIDE SEQUENCE [LARGE SCALE GENOMIC DNA]</scope>
    <source>
        <strain evidence="14">SN15 / ATCC MYA-4574 / FGSC 10173</strain>
    </source>
</reference>
<feature type="compositionally biased region" description="Polar residues" evidence="10">
    <location>
        <begin position="975"/>
        <end position="987"/>
    </location>
</feature>
<keyword evidence="11" id="KW-1133">Transmembrane helix</keyword>
<keyword evidence="6 9" id="KW-0808">Transferase</keyword>
<dbReference type="VEuPathDB" id="FungiDB:JI435_304470"/>
<evidence type="ECO:0000256" key="6">
    <source>
        <dbReference type="ARBA" id="ARBA00022679"/>
    </source>
</evidence>
<feature type="transmembrane region" description="Helical" evidence="11">
    <location>
        <begin position="1146"/>
        <end position="1169"/>
    </location>
</feature>
<feature type="transmembrane region" description="Helical" evidence="11">
    <location>
        <begin position="1042"/>
        <end position="1062"/>
    </location>
</feature>
<evidence type="ECO:0000256" key="4">
    <source>
        <dbReference type="ARBA" id="ARBA00022533"/>
    </source>
</evidence>
<dbReference type="PANTHER" id="PTHR11468">
    <property type="entry name" value="GLYCOGEN PHOSPHORYLASE"/>
    <property type="match status" value="1"/>
</dbReference>
<dbReference type="STRING" id="321614.Q0U454"/>
<dbReference type="RefSeq" id="XP_001803672.1">
    <property type="nucleotide sequence ID" value="XM_001803620.1"/>
</dbReference>
<evidence type="ECO:0000256" key="9">
    <source>
        <dbReference type="RuleBase" id="RU000587"/>
    </source>
</evidence>
<dbReference type="InterPro" id="IPR011833">
    <property type="entry name" value="Glycg_phsphrylas"/>
</dbReference>
<dbReference type="NCBIfam" id="TIGR02093">
    <property type="entry name" value="P_ylase"/>
    <property type="match status" value="1"/>
</dbReference>
<dbReference type="InterPro" id="IPR010730">
    <property type="entry name" value="HET"/>
</dbReference>
<dbReference type="HOGENOM" id="CLU_235888_0_0_1"/>
<keyword evidence="8 9" id="KW-0119">Carbohydrate metabolism</keyword>
<evidence type="ECO:0000256" key="10">
    <source>
        <dbReference type="SAM" id="MobiDB-lite"/>
    </source>
</evidence>
<organism evidence="13 14">
    <name type="scientific">Phaeosphaeria nodorum (strain SN15 / ATCC MYA-4574 / FGSC 10173)</name>
    <name type="common">Glume blotch fungus</name>
    <name type="synonym">Parastagonospora nodorum</name>
    <dbReference type="NCBI Taxonomy" id="321614"/>
    <lineage>
        <taxon>Eukaryota</taxon>
        <taxon>Fungi</taxon>
        <taxon>Dikarya</taxon>
        <taxon>Ascomycota</taxon>
        <taxon>Pezizomycotina</taxon>
        <taxon>Dothideomycetes</taxon>
        <taxon>Pleosporomycetidae</taxon>
        <taxon>Pleosporales</taxon>
        <taxon>Pleosporineae</taxon>
        <taxon>Phaeosphaeriaceae</taxon>
        <taxon>Parastagonospora</taxon>
    </lineage>
</organism>
<comment type="function">
    <text evidence="9">Allosteric enzyme that catalyzes the rate-limiting step in glycogen catabolism, the phosphorolytic cleavage of glycogen to produce glucose-1-phosphate, and plays a central role in maintaining cellular and organismal glucose homeostasis.</text>
</comment>
<feature type="transmembrane region" description="Helical" evidence="11">
    <location>
        <begin position="1112"/>
        <end position="1134"/>
    </location>
</feature>
<dbReference type="GeneID" id="5980589"/>
<protein>
    <recommendedName>
        <fullName evidence="9">Alpha-1,4 glucan phosphorylase</fullName>
        <ecNumber evidence="9">2.4.1.1</ecNumber>
    </recommendedName>
</protein>
<feature type="transmembrane region" description="Helical" evidence="11">
    <location>
        <begin position="1074"/>
        <end position="1097"/>
    </location>
</feature>
<dbReference type="VEuPathDB" id="FungiDB:JI435_304460"/>
<dbReference type="EMBL" id="CH445350">
    <property type="protein sequence ID" value="EAT79344.2"/>
    <property type="molecule type" value="Genomic_DNA"/>
</dbReference>
<keyword evidence="11" id="KW-0472">Membrane</keyword>
<dbReference type="SUPFAM" id="SSF53756">
    <property type="entry name" value="UDP-Glycosyltransferase/glycogen phosphorylase"/>
    <property type="match status" value="1"/>
</dbReference>
<feature type="region of interest" description="Disordered" evidence="10">
    <location>
        <begin position="966"/>
        <end position="987"/>
    </location>
</feature>
<feature type="region of interest" description="Disordered" evidence="10">
    <location>
        <begin position="1"/>
        <end position="58"/>
    </location>
</feature>
<dbReference type="Pfam" id="PF26639">
    <property type="entry name" value="Het-6_barrel"/>
    <property type="match status" value="1"/>
</dbReference>
<dbReference type="CDD" id="cd04300">
    <property type="entry name" value="GT35_Glycogen_Phosphorylase"/>
    <property type="match status" value="1"/>
</dbReference>
<evidence type="ECO:0000259" key="12">
    <source>
        <dbReference type="Pfam" id="PF06985"/>
    </source>
</evidence>
<keyword evidence="4" id="KW-0021">Allosteric enzyme</keyword>
<sequence length="1897" mass="212680">MAATAPAPRERRPSTSAPISDLQGPVGPSFSRPKHKRTVTGFGPSDIQSVEASIPEPQREAWRKFMPKPFSTPEDFEKEAVRHIETTLARSLFNCDESAAYAGTALAFRDRLVLDWNKTQQSQTFADQKRIYYLSLEFLMGRALDNAMLNVEQKDVASKGLADLGFRMEDVISQEHDAALGNGGLGRLAACFLDSMASLNYPAWGYGLRYRYGIFKQEIVDGYQVEVPDYWLDFNPWEFQRHDIVVDVQFYGHVNRWQDDEGKQQSSWEGGEIVQAVAFDVPGELTKDDFPGYKTGTCNNLRLWGSKAASGEFDFQKFNSGEYESSVADQQRAETISAVLYPNDNLERGKELRLKQQYFWCAASLYDIVRRFKKGKKAWKEFPNAVAIQLNDTHPTLAIPELMRILLDIEGLEWDDAWNIVQKTFGYTNHTVLPEALEKWSVPLMQHLLPRHLQIIYEINLQFLQLVERNFPKDRDMLGRVSIIEESQPKMVRMAYLALIGSHKVNGVAELHSDLIKTTIFKDFVKIYGPDKFTNVTNGITPRRWLHQANPKLSALIASKLGGHEFLKDLTLLHKLEAFVDDKEFRKEFRDIKYANKVRLAAHIKEHQGVTVNPAALFDVQVKRIHEYKRQQLNIFGVIHRYLQIKAMSPEERKKLVPRVSIFGGKAAPGYWMAKTVIHLVNKVGDVVNNDPDVGDALKVVFIADYNVSKAEIITPASDISEHISTAGTEASGTSNMKFCLNGGLIIGTCDGANIEITREIGEQNIFLFGNLAEDVEDLRHAHLYSQYQLDPQLAKVFDVIRKGMFGDADRFSALLNGIVEHGDYYLVSDDFASYIETQGLIDESYKNTEEWTSKCITTVARMGFFSSDRCIDEYAEAIWNVEPLVPKEEPAPLPFIERRGQSSAGPWCLLRMISRTDATRDVNRNLAAEGQQARHTRAPNITIMANRGYDVVVDVDQEVHFDTQPARGAPKIQPDSTSFLPGPTTSAPSSGRKHYLWTLSFYAQAFDVDTAEVLRRCTSAIYPRANFLDVLEGNPDLYGPVWIATTVVVILFLTGTINQYLSQKGLGKFEYDFKLLSGAAGLVYGYTAFVPVGLWAVLKWYGSESANLLEFLNYVFVALGLAFSAFFLLRNLYPVLSTTEAKTSKALLIVVLALHAGFAIAIKVLFFASTSPIGDPKGGEAGKGEGEGKVLRGLRVDVEEKRKRKRKIARRFKVLELYKISNGIYIVLAPAITPTAFADSKATLVSANQPTSGLGLRTSASCTAHYIKNKMKSPRITVTSNLHAALLEYRSRAITIPLWVDALCINQSDVSERTSQVRMMQEIYSKASCVVIWLGSAHPTDDVAIQFLKIINQPWATITDQYGRKIPLFTNQDAPAHDAEIGVKVADSDFDALATFLMRPWFSRIWIVQELICAQKTTMWCGAATLDDFPVLEAASRLMHMPNTDARTQIATTALPDPEMQYTGRVKLACAGRLEMLRIVREQGMGGIANLLMATRSFDATDPRDKIFALVGLADDIGTEFVDYAKSYEEIITELSRMLLDGTIGGTAKNECVLDLWSYITLSEEEEESTRPSWVVDWLALKHSGYTPLVSQYPSEPPVIQKKPEMEFTKDESGQDILHIRASLFDAITHIVPSPLGARALVPQSSIITLASIPETSAWYSRILSLVDSKDTLMDDTVAYPFTGTTLYEAFWRTLCCNRSSINLSTAPEDDTSYVATCELLESQRQQHAQEQSYRRTAHVRKRISAVAFTAATACLTYRLRRYKLSIFLPLTLPLAVECLNIAWDVALNLVLLSMNITYQRATQATQIKSRDFEGSHSMWTQGRQFGCTRLGLMGWVPVAARVGDIIGSVTGCRVPFIFRHRGDGWRIIGEAYFHGIMEGESEAEGVLEGEMLRIV</sequence>
<dbReference type="PANTHER" id="PTHR11468:SF3">
    <property type="entry name" value="GLYCOGEN PHOSPHORYLASE, LIVER FORM"/>
    <property type="match status" value="1"/>
</dbReference>
<dbReference type="VEuPathDB" id="FungiDB:JI435_134600"/>
<evidence type="ECO:0000256" key="7">
    <source>
        <dbReference type="ARBA" id="ARBA00022898"/>
    </source>
</evidence>
<dbReference type="eggNOG" id="KOG2099">
    <property type="taxonomic scope" value="Eukaryota"/>
</dbReference>
<dbReference type="GO" id="GO:0008184">
    <property type="term" value="F:glycogen phosphorylase activity"/>
    <property type="evidence" value="ECO:0000318"/>
    <property type="project" value="GO_Central"/>
</dbReference>